<dbReference type="EMBL" id="CAJVCH010567665">
    <property type="protein sequence ID" value="CAG7832924.1"/>
    <property type="molecule type" value="Genomic_DNA"/>
</dbReference>
<proteinExistence type="predicted"/>
<feature type="transmembrane region" description="Helical" evidence="1">
    <location>
        <begin position="12"/>
        <end position="30"/>
    </location>
</feature>
<keyword evidence="1" id="KW-0812">Transmembrane</keyword>
<name>A0A8J2LHZ8_9HEXA</name>
<organism evidence="2 3">
    <name type="scientific">Allacma fusca</name>
    <dbReference type="NCBI Taxonomy" id="39272"/>
    <lineage>
        <taxon>Eukaryota</taxon>
        <taxon>Metazoa</taxon>
        <taxon>Ecdysozoa</taxon>
        <taxon>Arthropoda</taxon>
        <taxon>Hexapoda</taxon>
        <taxon>Collembola</taxon>
        <taxon>Symphypleona</taxon>
        <taxon>Sminthuridae</taxon>
        <taxon>Allacma</taxon>
    </lineage>
</organism>
<feature type="non-terminal residue" evidence="2">
    <location>
        <position position="1"/>
    </location>
</feature>
<comment type="caution">
    <text evidence="2">The sequence shown here is derived from an EMBL/GenBank/DDBJ whole genome shotgun (WGS) entry which is preliminary data.</text>
</comment>
<evidence type="ECO:0000313" key="3">
    <source>
        <dbReference type="Proteomes" id="UP000708208"/>
    </source>
</evidence>
<reference evidence="2" key="1">
    <citation type="submission" date="2021-06" db="EMBL/GenBank/DDBJ databases">
        <authorList>
            <person name="Hodson N. C."/>
            <person name="Mongue J. A."/>
            <person name="Jaron S. K."/>
        </authorList>
    </citation>
    <scope>NUCLEOTIDE SEQUENCE</scope>
</reference>
<accession>A0A8J2LHZ8</accession>
<evidence type="ECO:0000256" key="1">
    <source>
        <dbReference type="SAM" id="Phobius"/>
    </source>
</evidence>
<evidence type="ECO:0000313" key="2">
    <source>
        <dbReference type="EMBL" id="CAG7832924.1"/>
    </source>
</evidence>
<keyword evidence="3" id="KW-1185">Reference proteome</keyword>
<dbReference type="Proteomes" id="UP000708208">
    <property type="component" value="Unassembled WGS sequence"/>
</dbReference>
<gene>
    <name evidence="2" type="ORF">AFUS01_LOCUS42579</name>
</gene>
<protein>
    <submittedName>
        <fullName evidence="2">Uncharacterized protein</fullName>
    </submittedName>
</protein>
<dbReference type="AlphaFoldDB" id="A0A8J2LHZ8"/>
<keyword evidence="1" id="KW-0472">Membrane</keyword>
<sequence length="74" mass="8565">VISTSRGRSVWLGLVSSALHFVSLSVFHNIETRVSSLRKYKVCGLDSFLSIRREGGSVEVIRRRNYYWEILLTY</sequence>
<keyword evidence="1" id="KW-1133">Transmembrane helix</keyword>